<evidence type="ECO:0000256" key="1">
    <source>
        <dbReference type="SAM" id="MobiDB-lite"/>
    </source>
</evidence>
<feature type="compositionally biased region" description="Low complexity" evidence="1">
    <location>
        <begin position="64"/>
        <end position="76"/>
    </location>
</feature>
<sequence>MVEQIAELALPVSGPLGADIDAMRTLPPFHFPDDFCTPKADSGTANTERSAPVKTAPDGSHPVGATSSGSTPAAPADLPSATADHSHTRPEPQLEAVRMLMDECTDAVVALKKHQNQ</sequence>
<feature type="region of interest" description="Disordered" evidence="1">
    <location>
        <begin position="35"/>
        <end position="94"/>
    </location>
</feature>
<dbReference type="Proteomes" id="UP000059574">
    <property type="component" value="Chromosome"/>
</dbReference>
<reference evidence="2 3" key="2">
    <citation type="journal article" date="2016" name="J. Biotechnol.">
        <title>Complete genome sequence of Arthrobacter alpinus ERGS4:06, a yellow pigmented bacterium tolerant to cold and radiations isolated from Sikkim Himalaya.</title>
        <authorList>
            <person name="Kumar R."/>
            <person name="Singh D."/>
            <person name="Swarnkar M.K."/>
            <person name="Singh A.K."/>
            <person name="Kumar S."/>
        </authorList>
    </citation>
    <scope>NUCLEOTIDE SEQUENCE [LARGE SCALE GENOMIC DNA]</scope>
    <source>
        <strain evidence="2 3">ERGS4:06</strain>
    </source>
</reference>
<accession>A0A0S2LVW5</accession>
<name>A0A0S2LVW5_9MICC</name>
<gene>
    <name evidence="2" type="ORF">AS189_02600</name>
</gene>
<evidence type="ECO:0000313" key="2">
    <source>
        <dbReference type="EMBL" id="ALO65581.1"/>
    </source>
</evidence>
<dbReference type="AlphaFoldDB" id="A0A0S2LVW5"/>
<evidence type="ECO:0000313" key="3">
    <source>
        <dbReference type="Proteomes" id="UP000059574"/>
    </source>
</evidence>
<reference evidence="3" key="1">
    <citation type="submission" date="2015-11" db="EMBL/GenBank/DDBJ databases">
        <authorList>
            <person name="Kumar R."/>
            <person name="Singh D."/>
            <person name="Swarnkar M.K."/>
            <person name="Singh A.K."/>
            <person name="Kumar S."/>
        </authorList>
    </citation>
    <scope>NUCLEOTIDE SEQUENCE [LARGE SCALE GENOMIC DNA]</scope>
    <source>
        <strain evidence="3">ERGS4:06</strain>
    </source>
</reference>
<proteinExistence type="predicted"/>
<protein>
    <submittedName>
        <fullName evidence="2">Uncharacterized protein</fullName>
    </submittedName>
</protein>
<dbReference type="EMBL" id="CP013200">
    <property type="protein sequence ID" value="ALO65581.1"/>
    <property type="molecule type" value="Genomic_DNA"/>
</dbReference>
<organism evidence="2 3">
    <name type="scientific">Arthrobacter alpinus</name>
    <dbReference type="NCBI Taxonomy" id="656366"/>
    <lineage>
        <taxon>Bacteria</taxon>
        <taxon>Bacillati</taxon>
        <taxon>Actinomycetota</taxon>
        <taxon>Actinomycetes</taxon>
        <taxon>Micrococcales</taxon>
        <taxon>Micrococcaceae</taxon>
        <taxon>Arthrobacter</taxon>
    </lineage>
</organism>